<proteinExistence type="predicted"/>
<dbReference type="InterPro" id="IPR010749">
    <property type="entry name" value="YfeC-like"/>
</dbReference>
<dbReference type="EMBL" id="AP024590">
    <property type="protein sequence ID" value="BCU56577.1"/>
    <property type="molecule type" value="Genomic_DNA"/>
</dbReference>
<dbReference type="AlphaFoldDB" id="A0AA86MAL1"/>
<dbReference type="RefSeq" id="WP_088220098.1">
    <property type="nucleotide sequence ID" value="NZ_AP024590.1"/>
</dbReference>
<evidence type="ECO:0000313" key="1">
    <source>
        <dbReference type="EMBL" id="BCU56577.1"/>
    </source>
</evidence>
<sequence>MMKIPDKLTTEELAAFVDMTKQTVNRWIRRYGWQTKKIPGVKGGRGRQILIDENVVAFIEQLPKFRHLTAGRSLAEPAAANGNLSAPMRQIISVLQTMTPSEEAQLDRLLKRNGLQYMLSRLDIKETSPQNT</sequence>
<dbReference type="Pfam" id="PF07037">
    <property type="entry name" value="YfeC-like"/>
    <property type="match status" value="1"/>
</dbReference>
<protein>
    <recommendedName>
        <fullName evidence="3">DNA-binding transcriptional regulator</fullName>
    </recommendedName>
</protein>
<gene>
    <name evidence="1" type="ORF">ENKO_31710</name>
</gene>
<accession>A0AA86MAL1</accession>
<reference evidence="1" key="1">
    <citation type="submission" date="2021-04" db="EMBL/GenBank/DDBJ databases">
        <title>Difference and commonality of drug resistance evolution in various bacteria. and drug sensitivity profiles.</title>
        <authorList>
            <person name="Maeda T."/>
            <person name="Shibai A."/>
            <person name="Kawada K."/>
            <person name="Kotani H."/>
            <person name="Tarusawa Y."/>
            <person name="Tanabe K."/>
            <person name="Furusawa C."/>
        </authorList>
    </citation>
    <scope>NUCLEOTIDE SEQUENCE</scope>
    <source>
        <strain evidence="1">JCM 8580</strain>
    </source>
</reference>
<name>A0AA86MAL1_9ENTR</name>
<dbReference type="SUPFAM" id="SSF46955">
    <property type="entry name" value="Putative DNA-binding domain"/>
    <property type="match status" value="1"/>
</dbReference>
<evidence type="ECO:0008006" key="3">
    <source>
        <dbReference type="Google" id="ProtNLM"/>
    </source>
</evidence>
<dbReference type="Proteomes" id="UP000682928">
    <property type="component" value="Chromosome"/>
</dbReference>
<dbReference type="InterPro" id="IPR009061">
    <property type="entry name" value="DNA-bd_dom_put_sf"/>
</dbReference>
<evidence type="ECO:0000313" key="2">
    <source>
        <dbReference type="Proteomes" id="UP000682928"/>
    </source>
</evidence>
<organism evidence="1 2">
    <name type="scientific">Enterobacter kobei</name>
    <dbReference type="NCBI Taxonomy" id="208224"/>
    <lineage>
        <taxon>Bacteria</taxon>
        <taxon>Pseudomonadati</taxon>
        <taxon>Pseudomonadota</taxon>
        <taxon>Gammaproteobacteria</taxon>
        <taxon>Enterobacterales</taxon>
        <taxon>Enterobacteriaceae</taxon>
        <taxon>Enterobacter</taxon>
        <taxon>Enterobacter cloacae complex</taxon>
    </lineage>
</organism>